<organism evidence="1 2">
    <name type="scientific">Gossypium stocksii</name>
    <dbReference type="NCBI Taxonomy" id="47602"/>
    <lineage>
        <taxon>Eukaryota</taxon>
        <taxon>Viridiplantae</taxon>
        <taxon>Streptophyta</taxon>
        <taxon>Embryophyta</taxon>
        <taxon>Tracheophyta</taxon>
        <taxon>Spermatophyta</taxon>
        <taxon>Magnoliopsida</taxon>
        <taxon>eudicotyledons</taxon>
        <taxon>Gunneridae</taxon>
        <taxon>Pentapetalae</taxon>
        <taxon>rosids</taxon>
        <taxon>malvids</taxon>
        <taxon>Malvales</taxon>
        <taxon>Malvaceae</taxon>
        <taxon>Malvoideae</taxon>
        <taxon>Gossypium</taxon>
    </lineage>
</organism>
<comment type="caution">
    <text evidence="1">The sequence shown here is derived from an EMBL/GenBank/DDBJ whole genome shotgun (WGS) entry which is preliminary data.</text>
</comment>
<dbReference type="Proteomes" id="UP000828251">
    <property type="component" value="Unassembled WGS sequence"/>
</dbReference>
<dbReference type="EMBL" id="JAIQCV010000013">
    <property type="protein sequence ID" value="KAH1030978.1"/>
    <property type="molecule type" value="Genomic_DNA"/>
</dbReference>
<reference evidence="1 2" key="1">
    <citation type="journal article" date="2021" name="Plant Biotechnol. J.">
        <title>Multi-omics assisted identification of the key and species-specific regulatory components of drought-tolerant mechanisms in Gossypium stocksii.</title>
        <authorList>
            <person name="Yu D."/>
            <person name="Ke L."/>
            <person name="Zhang D."/>
            <person name="Wu Y."/>
            <person name="Sun Y."/>
            <person name="Mei J."/>
            <person name="Sun J."/>
            <person name="Sun Y."/>
        </authorList>
    </citation>
    <scope>NUCLEOTIDE SEQUENCE [LARGE SCALE GENOMIC DNA]</scope>
    <source>
        <strain evidence="2">cv. E1</strain>
        <tissue evidence="1">Leaf</tissue>
    </source>
</reference>
<evidence type="ECO:0000313" key="2">
    <source>
        <dbReference type="Proteomes" id="UP000828251"/>
    </source>
</evidence>
<keyword evidence="2" id="KW-1185">Reference proteome</keyword>
<protein>
    <submittedName>
        <fullName evidence="1">Uncharacterized protein</fullName>
    </submittedName>
</protein>
<gene>
    <name evidence="1" type="ORF">J1N35_043152</name>
</gene>
<name>A0A9D3U6V8_9ROSI</name>
<evidence type="ECO:0000313" key="1">
    <source>
        <dbReference type="EMBL" id="KAH1030978.1"/>
    </source>
</evidence>
<dbReference type="AlphaFoldDB" id="A0A9D3U6V8"/>
<sequence length="115" mass="13730">MHESDNVMQQFGFRYDFLPTRKAIIAVKLACDPEYKPWFRHHGKPYPLAEEVRGRQRYTRRPRRALRHPSTTSCTTFVYFYIDARFYFWTTTCIFGILHTDAIDISNDDDSDNDI</sequence>
<accession>A0A9D3U6V8</accession>
<proteinExistence type="predicted"/>